<reference evidence="2" key="2">
    <citation type="submission" date="2024-04" db="EMBL/GenBank/DDBJ databases">
        <authorList>
            <person name="Chen Y."/>
            <person name="Shah S."/>
            <person name="Dougan E. K."/>
            <person name="Thang M."/>
            <person name="Chan C."/>
        </authorList>
    </citation>
    <scope>NUCLEOTIDE SEQUENCE [LARGE SCALE GENOMIC DNA]</scope>
</reference>
<dbReference type="Proteomes" id="UP001152797">
    <property type="component" value="Unassembled WGS sequence"/>
</dbReference>
<evidence type="ECO:0000313" key="3">
    <source>
        <dbReference type="EMBL" id="CAL4773736.1"/>
    </source>
</evidence>
<name>A0A9P1C7D0_9DINO</name>
<evidence type="ECO:0000313" key="2">
    <source>
        <dbReference type="EMBL" id="CAL1139799.1"/>
    </source>
</evidence>
<dbReference type="EMBL" id="CAMXCT020001081">
    <property type="protein sequence ID" value="CAL1139799.1"/>
    <property type="molecule type" value="Genomic_DNA"/>
</dbReference>
<accession>A0A9P1C7D0</accession>
<evidence type="ECO:0000313" key="4">
    <source>
        <dbReference type="Proteomes" id="UP001152797"/>
    </source>
</evidence>
<sequence length="618" mass="66448">MLSPKFKRLVAREASFTTKSKDLVRFLLTGGNLEVSINGTFGKTLQVLRVDGDHSGRVSDQDDWVAVVPAAFLKIIEKISRLATVAEVPVFSFHGSCASEAFALVQLQSHGQLRISWESGRCEMTRLPSKHALPQIEKIAQWLANKQFILAVEDTSASEVHLQSLKALADVAHGVSLAVPRGAQGYALALCLAPILELQRPLLLVGSDQTATPAVAKAFQVAQASGPHCVWACPPDTAHDALVLLEELLQAYRAARPFVHSLIGGFGVLEADLREALESAVDFLQSAEVLPVVAPPAATHRRCAAPATLRTVGCTAAALVKLAQEQFGDMWFQKEPRHAEGESVILLDLSDPAALQFLRQRQAQAEDGESPHVLALLPGMSASRSAWKLVAEPLAILLGAGEELPDLGLVIGMCLGDAEGLDVRDCVLLLEALMTAPLASAAFQLQPFPQIHLLLAGCQGCQDLHSESFPEVLGSELGLGEVTASFSLWPTCERGRLLPAELLRATLPAAVARGGAAYEAAVVREPRVWHLLLHEEREALVLKRAAGDFAGRAQGAFQFRGGDGPSAHLWSLASKLEGEAQDETPLQRRARRATAKTMRTKSHMVTKMLQAMGLDRDP</sequence>
<evidence type="ECO:0000313" key="1">
    <source>
        <dbReference type="EMBL" id="CAI3986424.1"/>
    </source>
</evidence>
<gene>
    <name evidence="1" type="ORF">C1SCF055_LOCUS13778</name>
</gene>
<keyword evidence="4" id="KW-1185">Reference proteome</keyword>
<organism evidence="1">
    <name type="scientific">Cladocopium goreaui</name>
    <dbReference type="NCBI Taxonomy" id="2562237"/>
    <lineage>
        <taxon>Eukaryota</taxon>
        <taxon>Sar</taxon>
        <taxon>Alveolata</taxon>
        <taxon>Dinophyceae</taxon>
        <taxon>Suessiales</taxon>
        <taxon>Symbiodiniaceae</taxon>
        <taxon>Cladocopium</taxon>
    </lineage>
</organism>
<comment type="caution">
    <text evidence="1">The sequence shown here is derived from an EMBL/GenBank/DDBJ whole genome shotgun (WGS) entry which is preliminary data.</text>
</comment>
<dbReference type="EMBL" id="CAMXCT030001081">
    <property type="protein sequence ID" value="CAL4773736.1"/>
    <property type="molecule type" value="Genomic_DNA"/>
</dbReference>
<reference evidence="1" key="1">
    <citation type="submission" date="2022-10" db="EMBL/GenBank/DDBJ databases">
        <authorList>
            <person name="Chen Y."/>
            <person name="Dougan E. K."/>
            <person name="Chan C."/>
            <person name="Rhodes N."/>
            <person name="Thang M."/>
        </authorList>
    </citation>
    <scope>NUCLEOTIDE SEQUENCE</scope>
</reference>
<proteinExistence type="predicted"/>
<protein>
    <submittedName>
        <fullName evidence="3">Pentatricopeptide repeat-containing protein, chloroplastic</fullName>
    </submittedName>
</protein>
<dbReference type="EMBL" id="CAMXCT010001081">
    <property type="protein sequence ID" value="CAI3986424.1"/>
    <property type="molecule type" value="Genomic_DNA"/>
</dbReference>
<dbReference type="AlphaFoldDB" id="A0A9P1C7D0"/>
<dbReference type="OrthoDB" id="448674at2759"/>